<protein>
    <submittedName>
        <fullName evidence="1">Uncharacterized protein</fullName>
    </submittedName>
</protein>
<keyword evidence="2" id="KW-1185">Reference proteome</keyword>
<organism evidence="1 2">
    <name type="scientific">Coemansia aciculifera</name>
    <dbReference type="NCBI Taxonomy" id="417176"/>
    <lineage>
        <taxon>Eukaryota</taxon>
        <taxon>Fungi</taxon>
        <taxon>Fungi incertae sedis</taxon>
        <taxon>Zoopagomycota</taxon>
        <taxon>Kickxellomycotina</taxon>
        <taxon>Kickxellomycetes</taxon>
        <taxon>Kickxellales</taxon>
        <taxon>Kickxellaceae</taxon>
        <taxon>Coemansia</taxon>
    </lineage>
</organism>
<sequence>MPSLRWSPPTCRLPASLLISYIPDWTVTLTSTLVWVYLGVAKPHYQLFSVDDKQISYPYVKPNDQTVTVPMLFAVSICLPAVIIASIAFGVKRNMHDLHVGMLGLLLSVSLTLMFTNGLKNVVGRPRPNFLARCMPMSNDGPLRDPPQGLSSVAICTQTDIGVLNEGFRSFPSGHTSLSFAGMTFLMFYLAGKLHIFDRQGHSYKSFIVFLPLLVAAIVGASRVADYWHHPTDVFCGALIGFFTATFSYHQYYPVVVSPHCSEPFDPRKAPSPILPIYTPAPHPSLPGQSQQDDIRLRSPGNSAADDDDDNNNSGSAPLLHIEWSASTHLGQHRT</sequence>
<name>A0ACC1LZJ3_9FUNG</name>
<dbReference type="Proteomes" id="UP001139981">
    <property type="component" value="Unassembled WGS sequence"/>
</dbReference>
<evidence type="ECO:0000313" key="1">
    <source>
        <dbReference type="EMBL" id="KAJ2889975.1"/>
    </source>
</evidence>
<accession>A0ACC1LZJ3</accession>
<proteinExistence type="predicted"/>
<gene>
    <name evidence="1" type="ORF">IWW38_004388</name>
</gene>
<evidence type="ECO:0000313" key="2">
    <source>
        <dbReference type="Proteomes" id="UP001139981"/>
    </source>
</evidence>
<comment type="caution">
    <text evidence="1">The sequence shown here is derived from an EMBL/GenBank/DDBJ whole genome shotgun (WGS) entry which is preliminary data.</text>
</comment>
<dbReference type="EMBL" id="JANBVB010001568">
    <property type="protein sequence ID" value="KAJ2889975.1"/>
    <property type="molecule type" value="Genomic_DNA"/>
</dbReference>
<reference evidence="1" key="1">
    <citation type="submission" date="2022-07" db="EMBL/GenBank/DDBJ databases">
        <title>Phylogenomic reconstructions and comparative analyses of Kickxellomycotina fungi.</title>
        <authorList>
            <person name="Reynolds N.K."/>
            <person name="Stajich J.E."/>
            <person name="Barry K."/>
            <person name="Grigoriev I.V."/>
            <person name="Crous P."/>
            <person name="Smith M.E."/>
        </authorList>
    </citation>
    <scope>NUCLEOTIDE SEQUENCE</scope>
    <source>
        <strain evidence="1">CBS 190363</strain>
    </source>
</reference>